<reference evidence="1 2" key="1">
    <citation type="submission" date="2020-08" db="EMBL/GenBank/DDBJ databases">
        <title>Genomic Encyclopedia of Type Strains, Phase III (KMG-III): the genomes of soil and plant-associated and newly described type strains.</title>
        <authorList>
            <person name="Whitman W."/>
        </authorList>
    </citation>
    <scope>NUCLEOTIDE SEQUENCE [LARGE SCALE GENOMIC DNA]</scope>
    <source>
        <strain evidence="1 2">CECT 8640</strain>
    </source>
</reference>
<proteinExistence type="predicted"/>
<sequence length="154" mass="18013">MTRRDRLARIRLLAHDLEAVLDGKLDRILDRKLAHHLALELRRALERNKDVRLREVYERVLWLEFAVERNYLATASFEPMVAAARIIRLELEPHPDSRLLGLAVAVLPPSHQARYQEEFRAELADLPPSRRVPHALRLLSRSWTLRRALQVVGR</sequence>
<gene>
    <name evidence="1" type="ORF">FHS29_005898</name>
</gene>
<dbReference type="AlphaFoldDB" id="A0A841CT03"/>
<evidence type="ECO:0000313" key="2">
    <source>
        <dbReference type="Proteomes" id="UP000547510"/>
    </source>
</evidence>
<accession>A0A841CT03</accession>
<dbReference type="EMBL" id="JACHJN010000010">
    <property type="protein sequence ID" value="MBB5959278.1"/>
    <property type="molecule type" value="Genomic_DNA"/>
</dbReference>
<name>A0A841CT03_9PSEU</name>
<keyword evidence="2" id="KW-1185">Reference proteome</keyword>
<dbReference type="RefSeq" id="WP_184695986.1">
    <property type="nucleotide sequence ID" value="NZ_JACHJN010000010.1"/>
</dbReference>
<evidence type="ECO:0000313" key="1">
    <source>
        <dbReference type="EMBL" id="MBB5959278.1"/>
    </source>
</evidence>
<protein>
    <submittedName>
        <fullName evidence="1">Uncharacterized protein</fullName>
    </submittedName>
</protein>
<dbReference type="Proteomes" id="UP000547510">
    <property type="component" value="Unassembled WGS sequence"/>
</dbReference>
<organism evidence="1 2">
    <name type="scientific">Saccharothrix tamanrassetensis</name>
    <dbReference type="NCBI Taxonomy" id="1051531"/>
    <lineage>
        <taxon>Bacteria</taxon>
        <taxon>Bacillati</taxon>
        <taxon>Actinomycetota</taxon>
        <taxon>Actinomycetes</taxon>
        <taxon>Pseudonocardiales</taxon>
        <taxon>Pseudonocardiaceae</taxon>
        <taxon>Saccharothrix</taxon>
    </lineage>
</organism>
<comment type="caution">
    <text evidence="1">The sequence shown here is derived from an EMBL/GenBank/DDBJ whole genome shotgun (WGS) entry which is preliminary data.</text>
</comment>